<comment type="caution">
    <text evidence="1">The sequence shown here is derived from an EMBL/GenBank/DDBJ whole genome shotgun (WGS) entry which is preliminary data.</text>
</comment>
<dbReference type="EMBL" id="JAENHO010000010">
    <property type="protein sequence ID" value="MBL7259125.1"/>
    <property type="molecule type" value="Genomic_DNA"/>
</dbReference>
<accession>A0ABS1VXB7</accession>
<dbReference type="SUPFAM" id="SSF53474">
    <property type="entry name" value="alpha/beta-Hydrolases"/>
    <property type="match status" value="1"/>
</dbReference>
<evidence type="ECO:0000313" key="2">
    <source>
        <dbReference type="Proteomes" id="UP000598996"/>
    </source>
</evidence>
<proteinExistence type="predicted"/>
<dbReference type="RefSeq" id="WP_202995768.1">
    <property type="nucleotide sequence ID" value="NZ_JAENHO010000010.1"/>
</dbReference>
<sequence>MRRRTFLAVGATATAAAGLVGYRSRSGESEPIIPYAPVGDERLERRDSRARGRIVDFYTAVPAGHGTGRGLPVCLVLHGASKTAADFPALGLGRFLTDAVRRRKPPFVLAGATGDRLQWRPHAGDDPQRMVREELPRWCRERGFDTSRIALLGWSMGGYGSLLLAETEPGFARAVVALSPAVREGDEIFAAAPQLKGTKVGLWCGRQDGLLDDVRALAKALPEPPAAGSFEDGRHNFGYWSRCLPAGMDFVSEALRR</sequence>
<reference evidence="1 2" key="1">
    <citation type="submission" date="2021-01" db="EMBL/GenBank/DDBJ databases">
        <title>Actinoplanes sp. nov. LDG1-01 isolated from lichen.</title>
        <authorList>
            <person name="Saeng-In P."/>
            <person name="Phongsopitanun W."/>
            <person name="Kanchanasin P."/>
            <person name="Yuki M."/>
            <person name="Kudo T."/>
            <person name="Ohkuma M."/>
            <person name="Tanasupawat S."/>
        </authorList>
    </citation>
    <scope>NUCLEOTIDE SEQUENCE [LARGE SCALE GENOMIC DNA]</scope>
    <source>
        <strain evidence="1 2">LDG1-01</strain>
    </source>
</reference>
<gene>
    <name evidence="1" type="ORF">JKJ07_32900</name>
</gene>
<name>A0ABS1VXB7_9ACTN</name>
<organism evidence="1 2">
    <name type="scientific">Paractinoplanes lichenicola</name>
    <dbReference type="NCBI Taxonomy" id="2802976"/>
    <lineage>
        <taxon>Bacteria</taxon>
        <taxon>Bacillati</taxon>
        <taxon>Actinomycetota</taxon>
        <taxon>Actinomycetes</taxon>
        <taxon>Micromonosporales</taxon>
        <taxon>Micromonosporaceae</taxon>
        <taxon>Paractinoplanes</taxon>
    </lineage>
</organism>
<dbReference type="Pfam" id="PF00756">
    <property type="entry name" value="Esterase"/>
    <property type="match status" value="1"/>
</dbReference>
<dbReference type="Gene3D" id="3.40.50.1820">
    <property type="entry name" value="alpha/beta hydrolase"/>
    <property type="match status" value="1"/>
</dbReference>
<dbReference type="PANTHER" id="PTHR48098">
    <property type="entry name" value="ENTEROCHELIN ESTERASE-RELATED"/>
    <property type="match status" value="1"/>
</dbReference>
<evidence type="ECO:0000313" key="1">
    <source>
        <dbReference type="EMBL" id="MBL7259125.1"/>
    </source>
</evidence>
<dbReference type="InterPro" id="IPR050583">
    <property type="entry name" value="Mycobacterial_A85_antigen"/>
</dbReference>
<dbReference type="InterPro" id="IPR000801">
    <property type="entry name" value="Esterase-like"/>
</dbReference>
<keyword evidence="2" id="KW-1185">Reference proteome</keyword>
<protein>
    <submittedName>
        <fullName evidence="1">Esterase</fullName>
    </submittedName>
</protein>
<dbReference type="InterPro" id="IPR029058">
    <property type="entry name" value="AB_hydrolase_fold"/>
</dbReference>
<dbReference type="Proteomes" id="UP000598996">
    <property type="component" value="Unassembled WGS sequence"/>
</dbReference>
<dbReference type="PANTHER" id="PTHR48098:SF1">
    <property type="entry name" value="DIACYLGLYCEROL ACYLTRANSFERASE_MYCOLYLTRANSFERASE AG85A"/>
    <property type="match status" value="1"/>
</dbReference>